<accession>A0A075US24</accession>
<dbReference type="AlphaFoldDB" id="A0A075US24"/>
<sequence>MPRSKLAPFGIWEHGEFVGVIIFGRSAAAARAAVALRQHEHPVTQILAASLRQLRAACPGLRLIVSYADTAQGHHGGLSGR</sequence>
<reference evidence="1 2" key="1">
    <citation type="journal article" date="2014" name="J. Biotechnol.">
        <title>Complete genome sequence of the actinobacterium Amycolatopsis japonica MG417-CF17(T) (=DSM 44213T) producing (S,S)-N,N'-ethylenediaminedisuccinic acid.</title>
        <authorList>
            <person name="Stegmann E."/>
            <person name="Albersmeier A."/>
            <person name="Spohn M."/>
            <person name="Gert H."/>
            <person name="Weber T."/>
            <person name="Wohlleben W."/>
            <person name="Kalinowski J."/>
            <person name="Ruckert C."/>
        </authorList>
    </citation>
    <scope>NUCLEOTIDE SEQUENCE [LARGE SCALE GENOMIC DNA]</scope>
    <source>
        <strain evidence="2">MG417-CF17 (DSM 44213)</strain>
    </source>
</reference>
<protein>
    <submittedName>
        <fullName evidence="1">Uncharacterized protein</fullName>
    </submittedName>
</protein>
<evidence type="ECO:0000313" key="2">
    <source>
        <dbReference type="Proteomes" id="UP000028492"/>
    </source>
</evidence>
<dbReference type="KEGG" id="aja:AJAP_20685"/>
<dbReference type="Proteomes" id="UP000028492">
    <property type="component" value="Chromosome"/>
</dbReference>
<name>A0A075US24_9PSEU</name>
<evidence type="ECO:0000313" key="1">
    <source>
        <dbReference type="EMBL" id="AIG76997.1"/>
    </source>
</evidence>
<dbReference type="EMBL" id="CP008953">
    <property type="protein sequence ID" value="AIG76997.1"/>
    <property type="molecule type" value="Genomic_DNA"/>
</dbReference>
<organism evidence="1 2">
    <name type="scientific">Amycolatopsis japonica</name>
    <dbReference type="NCBI Taxonomy" id="208439"/>
    <lineage>
        <taxon>Bacteria</taxon>
        <taxon>Bacillati</taxon>
        <taxon>Actinomycetota</taxon>
        <taxon>Actinomycetes</taxon>
        <taxon>Pseudonocardiales</taxon>
        <taxon>Pseudonocardiaceae</taxon>
        <taxon>Amycolatopsis</taxon>
        <taxon>Amycolatopsis japonica group</taxon>
    </lineage>
</organism>
<dbReference type="InterPro" id="IPR057895">
    <property type="entry name" value="Mom"/>
</dbReference>
<proteinExistence type="predicted"/>
<keyword evidence="2" id="KW-1185">Reference proteome</keyword>
<dbReference type="HOGENOM" id="CLU_2566306_0_0_11"/>
<gene>
    <name evidence="1" type="ORF">AJAP_20685</name>
</gene>
<dbReference type="RefSeq" id="WP_073842767.1">
    <property type="nucleotide sequence ID" value="NZ_CP008953.1"/>
</dbReference>
<dbReference type="STRING" id="208439.AJAP_20685"/>
<dbReference type="Pfam" id="PF25680">
    <property type="entry name" value="Mom"/>
    <property type="match status" value="1"/>
</dbReference>